<reference evidence="2 3" key="2">
    <citation type="submission" date="2018-03" db="EMBL/GenBank/DDBJ databases">
        <title>Draft genome of Pseudomonas putida strain KH-21-114.</title>
        <authorList>
            <person name="Yoshizawa S."/>
            <person name="Khan N.H."/>
            <person name="Nishimura M."/>
            <person name="Chiura H.X."/>
            <person name="Ogura Y."/>
            <person name="Hayashi T."/>
            <person name="Kogure K."/>
        </authorList>
    </citation>
    <scope>NUCLEOTIDE SEQUENCE [LARGE SCALE GENOMIC DNA]</scope>
    <source>
        <strain evidence="2 3">KH-21-114</strain>
    </source>
</reference>
<dbReference type="InterPro" id="IPR056912">
    <property type="entry name" value="Phage_JBD30_tail_term-like"/>
</dbReference>
<evidence type="ECO:0000256" key="1">
    <source>
        <dbReference type="SAM" id="MobiDB-lite"/>
    </source>
</evidence>
<sequence length="197" mass="21757">MKLSVIVAHMRTYCPAFGGRIAAGIDWDAVASSSKLQHPSAYVIASGDDAEPNQQQNVIRQVIADGFDVVVVLDSSDERGQEANDALHEVRAEIWRALVGWEPGSEYDPITYDGGSLVHISRARVVYRFSFVSEFQLGRSRRDDPAETWQELELDGLPAFRAADVDMDPIDPKDSSHSEPGPDGRVDVRFSIDPSQE</sequence>
<dbReference type="EMBL" id="MINH01000016">
    <property type="protein sequence ID" value="POG11804.1"/>
    <property type="molecule type" value="Genomic_DNA"/>
</dbReference>
<comment type="caution">
    <text evidence="2">The sequence shown here is derived from an EMBL/GenBank/DDBJ whole genome shotgun (WGS) entry which is preliminary data.</text>
</comment>
<evidence type="ECO:0008006" key="4">
    <source>
        <dbReference type="Google" id="ProtNLM"/>
    </source>
</evidence>
<evidence type="ECO:0000313" key="2">
    <source>
        <dbReference type="EMBL" id="POG11804.1"/>
    </source>
</evidence>
<evidence type="ECO:0000313" key="3">
    <source>
        <dbReference type="Proteomes" id="UP000237230"/>
    </source>
</evidence>
<name>A0A2S3X866_PSEPU</name>
<dbReference type="RefSeq" id="WP_060495046.1">
    <property type="nucleotide sequence ID" value="NZ_MINH01000016.1"/>
</dbReference>
<protein>
    <recommendedName>
        <fullName evidence="4">Phage protein</fullName>
    </recommendedName>
</protein>
<reference evidence="2 3" key="1">
    <citation type="submission" date="2016-08" db="EMBL/GenBank/DDBJ databases">
        <authorList>
            <person name="Seilhamer J.J."/>
        </authorList>
    </citation>
    <scope>NUCLEOTIDE SEQUENCE [LARGE SCALE GENOMIC DNA]</scope>
    <source>
        <strain evidence="2 3">KH-21-114</strain>
    </source>
</reference>
<feature type="region of interest" description="Disordered" evidence="1">
    <location>
        <begin position="163"/>
        <end position="197"/>
    </location>
</feature>
<dbReference type="Proteomes" id="UP000237230">
    <property type="component" value="Unassembled WGS sequence"/>
</dbReference>
<organism evidence="2 3">
    <name type="scientific">Pseudomonas putida</name>
    <name type="common">Arthrobacter siderocapsulatus</name>
    <dbReference type="NCBI Taxonomy" id="303"/>
    <lineage>
        <taxon>Bacteria</taxon>
        <taxon>Pseudomonadati</taxon>
        <taxon>Pseudomonadota</taxon>
        <taxon>Gammaproteobacteria</taxon>
        <taxon>Pseudomonadales</taxon>
        <taxon>Pseudomonadaceae</taxon>
        <taxon>Pseudomonas</taxon>
    </lineage>
</organism>
<dbReference type="Pfam" id="PF23840">
    <property type="entry name" value="Phage_tail_terminator"/>
    <property type="match status" value="1"/>
</dbReference>
<proteinExistence type="predicted"/>
<dbReference type="OrthoDB" id="6955362at2"/>
<accession>A0A2S3X866</accession>
<gene>
    <name evidence="2" type="ORF">BGP84_00565</name>
</gene>
<feature type="compositionally biased region" description="Basic and acidic residues" evidence="1">
    <location>
        <begin position="170"/>
        <end position="190"/>
    </location>
</feature>
<dbReference type="AlphaFoldDB" id="A0A2S3X866"/>